<dbReference type="PROSITE" id="PS51450">
    <property type="entry name" value="LRR"/>
    <property type="match status" value="3"/>
</dbReference>
<evidence type="ECO:0000256" key="1">
    <source>
        <dbReference type="ARBA" id="ARBA00022475"/>
    </source>
</evidence>
<proteinExistence type="inferred from homology"/>
<dbReference type="FunFam" id="3.80.10.10:FF:000005">
    <property type="entry name" value="leucine-rich repeat transmembrane neuronal protein 4"/>
    <property type="match status" value="1"/>
</dbReference>
<keyword evidence="3 13" id="KW-0812">Transmembrane</keyword>
<protein>
    <recommendedName>
        <fullName evidence="16">Leucine rich repeat transmembrane neuronal 4</fullName>
    </recommendedName>
</protein>
<evidence type="ECO:0000256" key="10">
    <source>
        <dbReference type="ARBA" id="ARBA00035006"/>
    </source>
</evidence>
<dbReference type="GO" id="GO:0005615">
    <property type="term" value="C:extracellular space"/>
    <property type="evidence" value="ECO:0007669"/>
    <property type="project" value="TreeGrafter"/>
</dbReference>
<evidence type="ECO:0000256" key="7">
    <source>
        <dbReference type="ARBA" id="ARBA00023018"/>
    </source>
</evidence>
<dbReference type="GO" id="GO:0045211">
    <property type="term" value="C:postsynaptic membrane"/>
    <property type="evidence" value="ECO:0007669"/>
    <property type="project" value="UniProtKB-SubCell"/>
</dbReference>
<comment type="subcellular location">
    <subcellularLocation>
        <location evidence="10">Postsynaptic cell membrane</location>
        <topology evidence="10">Single-pass type I membrane protein</topology>
    </subcellularLocation>
</comment>
<dbReference type="InterPro" id="IPR032675">
    <property type="entry name" value="LRR_dom_sf"/>
</dbReference>
<keyword evidence="2" id="KW-0433">Leucine-rich repeat</keyword>
<dbReference type="PANTHER" id="PTHR45712">
    <property type="entry name" value="AGAP008170-PA"/>
    <property type="match status" value="1"/>
</dbReference>
<keyword evidence="7" id="KW-0770">Synapse</keyword>
<gene>
    <name evidence="14" type="primary">lrrtm4l2</name>
</gene>
<keyword evidence="9" id="KW-0325">Glycoprotein</keyword>
<dbReference type="InterPro" id="IPR003591">
    <property type="entry name" value="Leu-rich_rpt_typical-subtyp"/>
</dbReference>
<comment type="similarity">
    <text evidence="11">Belongs to the LRRTM family.</text>
</comment>
<evidence type="ECO:0000256" key="13">
    <source>
        <dbReference type="SAM" id="Phobius"/>
    </source>
</evidence>
<evidence type="ECO:0000256" key="8">
    <source>
        <dbReference type="ARBA" id="ARBA00023136"/>
    </source>
</evidence>
<evidence type="ECO:0000313" key="15">
    <source>
        <dbReference type="Proteomes" id="UP000694580"/>
    </source>
</evidence>
<evidence type="ECO:0000256" key="6">
    <source>
        <dbReference type="ARBA" id="ARBA00022989"/>
    </source>
</evidence>
<evidence type="ECO:0000256" key="4">
    <source>
        <dbReference type="ARBA" id="ARBA00022729"/>
    </source>
</evidence>
<feature type="compositionally biased region" description="Low complexity" evidence="12">
    <location>
        <begin position="428"/>
        <end position="452"/>
    </location>
</feature>
<dbReference type="InterPro" id="IPR050333">
    <property type="entry name" value="SLRP"/>
</dbReference>
<reference evidence="14 15" key="1">
    <citation type="submission" date="2020-06" db="EMBL/GenBank/DDBJ databases">
        <authorList>
            <consortium name="Wellcome Sanger Institute Data Sharing"/>
        </authorList>
    </citation>
    <scope>NUCLEOTIDE SEQUENCE [LARGE SCALE GENOMIC DNA]</scope>
</reference>
<reference evidence="14" key="3">
    <citation type="submission" date="2025-09" db="UniProtKB">
        <authorList>
            <consortium name="Ensembl"/>
        </authorList>
    </citation>
    <scope>IDENTIFICATION</scope>
</reference>
<keyword evidence="15" id="KW-1185">Reference proteome</keyword>
<name>A0AAY4ECX1_9TELE</name>
<sequence length="591" mass="67056">MALVRWEALNNFQRSLKTVQDESLWATLVIGRRSRLFGSNLPDCGQTLIRCGLLYWDGRLSCFLLHASVLLLLGKGEKICPLSCRCEGKIVYCESGSFQDVPENISSGCQGLSLRYNGLPRLQPYQFAHLNQLVWLYLDHNSISTVDSLAFQGLRRLKELILSSNKISQVENSTFYSVPNLRNLDLSYNQLQLLRPGYFHGLRKLQSLHLRSNSIKTIPIRTFLECRSLEFLDLGYNRLRALTRTTFLGLLMLTELHLEHNQFSRINFFLFPRLLNLQALYLQWNRIRSVNQGLAWTWHTLQKLDLSGNEIQALDPAVFRCLPNLQTLNLESNKLSNVSLEVVSSWISVTTINLAGNVWDCSLSICPLVAWLKHFRGTRDATIICSSPKYLQGERVMDAVRNSSICEEFLTLEPTLTGMALLTTAFTTTPRTTPPTTTSTTDSTTATTQAAPGTSVQRLVPRTSFPRGTDKKSFFTETVAPSSPPFTPGPEFEHMTFHKIIAGSVALFLSVSLILLVIYVSWRRYPNSMRQLQQHSIRRKRRKKAREPEHNLSSQLQEYYLSYNYANSETMDSLVNGACTCTISGSRECEV</sequence>
<feature type="region of interest" description="Disordered" evidence="12">
    <location>
        <begin position="531"/>
        <end position="550"/>
    </location>
</feature>
<reference evidence="14" key="2">
    <citation type="submission" date="2025-08" db="UniProtKB">
        <authorList>
            <consortium name="Ensembl"/>
        </authorList>
    </citation>
    <scope>IDENTIFICATION</scope>
</reference>
<evidence type="ECO:0000256" key="11">
    <source>
        <dbReference type="ARBA" id="ARBA00038250"/>
    </source>
</evidence>
<evidence type="ECO:0000256" key="12">
    <source>
        <dbReference type="SAM" id="MobiDB-lite"/>
    </source>
</evidence>
<keyword evidence="1" id="KW-1003">Cell membrane</keyword>
<dbReference type="PANTHER" id="PTHR45712:SF19">
    <property type="entry name" value="LEUCINE-RICH REPEAT TRANSMEMBRANE NEURONAL PROTEIN 2"/>
    <property type="match status" value="1"/>
</dbReference>
<evidence type="ECO:0000256" key="3">
    <source>
        <dbReference type="ARBA" id="ARBA00022692"/>
    </source>
</evidence>
<dbReference type="SMART" id="SM00369">
    <property type="entry name" value="LRR_TYP"/>
    <property type="match status" value="9"/>
</dbReference>
<feature type="compositionally biased region" description="Basic residues" evidence="12">
    <location>
        <begin position="536"/>
        <end position="545"/>
    </location>
</feature>
<dbReference type="Proteomes" id="UP000694580">
    <property type="component" value="Chromosome 11"/>
</dbReference>
<dbReference type="PRINTS" id="PR00019">
    <property type="entry name" value="LEURICHRPT"/>
</dbReference>
<organism evidence="14 15">
    <name type="scientific">Denticeps clupeoides</name>
    <name type="common">denticle herring</name>
    <dbReference type="NCBI Taxonomy" id="299321"/>
    <lineage>
        <taxon>Eukaryota</taxon>
        <taxon>Metazoa</taxon>
        <taxon>Chordata</taxon>
        <taxon>Craniata</taxon>
        <taxon>Vertebrata</taxon>
        <taxon>Euteleostomi</taxon>
        <taxon>Actinopterygii</taxon>
        <taxon>Neopterygii</taxon>
        <taxon>Teleostei</taxon>
        <taxon>Clupei</taxon>
        <taxon>Clupeiformes</taxon>
        <taxon>Denticipitoidei</taxon>
        <taxon>Denticipitidae</taxon>
        <taxon>Denticeps</taxon>
    </lineage>
</organism>
<dbReference type="AlphaFoldDB" id="A0AAY4ECX1"/>
<evidence type="ECO:0008006" key="16">
    <source>
        <dbReference type="Google" id="ProtNLM"/>
    </source>
</evidence>
<keyword evidence="6 13" id="KW-1133">Transmembrane helix</keyword>
<dbReference type="Pfam" id="PF13855">
    <property type="entry name" value="LRR_8"/>
    <property type="match status" value="2"/>
</dbReference>
<dbReference type="Gene3D" id="3.80.10.10">
    <property type="entry name" value="Ribonuclease Inhibitor"/>
    <property type="match status" value="1"/>
</dbReference>
<keyword evidence="4" id="KW-0732">Signal</keyword>
<dbReference type="SMART" id="SM00365">
    <property type="entry name" value="LRR_SD22"/>
    <property type="match status" value="5"/>
</dbReference>
<dbReference type="SUPFAM" id="SSF52058">
    <property type="entry name" value="L domain-like"/>
    <property type="match status" value="1"/>
</dbReference>
<dbReference type="InterPro" id="IPR001611">
    <property type="entry name" value="Leu-rich_rpt"/>
</dbReference>
<evidence type="ECO:0000256" key="2">
    <source>
        <dbReference type="ARBA" id="ARBA00022614"/>
    </source>
</evidence>
<feature type="transmembrane region" description="Helical" evidence="13">
    <location>
        <begin position="500"/>
        <end position="522"/>
    </location>
</feature>
<dbReference type="GeneTree" id="ENSGT00940000154909"/>
<keyword evidence="8 13" id="KW-0472">Membrane</keyword>
<accession>A0AAY4ECX1</accession>
<evidence type="ECO:0000313" key="14">
    <source>
        <dbReference type="Ensembl" id="ENSDCDP00010055475.1"/>
    </source>
</evidence>
<feature type="region of interest" description="Disordered" evidence="12">
    <location>
        <begin position="428"/>
        <end position="454"/>
    </location>
</feature>
<keyword evidence="5" id="KW-0677">Repeat</keyword>
<dbReference type="Ensembl" id="ENSDCDT00010066075.1">
    <property type="protein sequence ID" value="ENSDCDP00010055475.1"/>
    <property type="gene ID" value="ENSDCDG00010031820.1"/>
</dbReference>
<evidence type="ECO:0000256" key="5">
    <source>
        <dbReference type="ARBA" id="ARBA00022737"/>
    </source>
</evidence>
<evidence type="ECO:0000256" key="9">
    <source>
        <dbReference type="ARBA" id="ARBA00023180"/>
    </source>
</evidence>